<sequence length="85" mass="9753">MEAEISGEDEDPDGERWLFNTASDSQTHPFCYPKDIGDFAIFINAESDVVSHSTMTFETFQQQSHNLDFFEPLLPPEYHPESQPL</sequence>
<comment type="caution">
    <text evidence="2">The sequence shown here is derived from an EMBL/GenBank/DDBJ whole genome shotgun (WGS) entry which is preliminary data.</text>
</comment>
<evidence type="ECO:0000256" key="1">
    <source>
        <dbReference type="SAM" id="MobiDB-lite"/>
    </source>
</evidence>
<dbReference type="EMBL" id="JAQIZZ010000004">
    <property type="protein sequence ID" value="KAJ5544169.1"/>
    <property type="molecule type" value="Genomic_DNA"/>
</dbReference>
<proteinExistence type="predicted"/>
<feature type="compositionally biased region" description="Acidic residues" evidence="1">
    <location>
        <begin position="1"/>
        <end position="13"/>
    </location>
</feature>
<feature type="region of interest" description="Disordered" evidence="1">
    <location>
        <begin position="1"/>
        <end position="27"/>
    </location>
</feature>
<evidence type="ECO:0000313" key="2">
    <source>
        <dbReference type="EMBL" id="KAJ5544169.1"/>
    </source>
</evidence>
<name>A0AAD6D0A5_9EURO</name>
<dbReference type="Proteomes" id="UP001220324">
    <property type="component" value="Unassembled WGS sequence"/>
</dbReference>
<protein>
    <submittedName>
        <fullName evidence="2">Uncharacterized protein</fullName>
    </submittedName>
</protein>
<evidence type="ECO:0000313" key="3">
    <source>
        <dbReference type="Proteomes" id="UP001220324"/>
    </source>
</evidence>
<gene>
    <name evidence="2" type="ORF">N7494_005448</name>
</gene>
<keyword evidence="3" id="KW-1185">Reference proteome</keyword>
<organism evidence="2 3">
    <name type="scientific">Penicillium frequentans</name>
    <dbReference type="NCBI Taxonomy" id="3151616"/>
    <lineage>
        <taxon>Eukaryota</taxon>
        <taxon>Fungi</taxon>
        <taxon>Dikarya</taxon>
        <taxon>Ascomycota</taxon>
        <taxon>Pezizomycotina</taxon>
        <taxon>Eurotiomycetes</taxon>
        <taxon>Eurotiomycetidae</taxon>
        <taxon>Eurotiales</taxon>
        <taxon>Aspergillaceae</taxon>
        <taxon>Penicillium</taxon>
    </lineage>
</organism>
<accession>A0AAD6D0A5</accession>
<dbReference type="AlphaFoldDB" id="A0AAD6D0A5"/>
<reference evidence="2 3" key="1">
    <citation type="journal article" date="2023" name="IMA Fungus">
        <title>Comparative genomic study of the Penicillium genus elucidates a diverse pangenome and 15 lateral gene transfer events.</title>
        <authorList>
            <person name="Petersen C."/>
            <person name="Sorensen T."/>
            <person name="Nielsen M.R."/>
            <person name="Sondergaard T.E."/>
            <person name="Sorensen J.L."/>
            <person name="Fitzpatrick D.A."/>
            <person name="Frisvad J.C."/>
            <person name="Nielsen K.L."/>
        </authorList>
    </citation>
    <scope>NUCLEOTIDE SEQUENCE [LARGE SCALE GENOMIC DNA]</scope>
    <source>
        <strain evidence="2 3">IBT 35679</strain>
    </source>
</reference>